<feature type="region of interest" description="Disordered" evidence="1">
    <location>
        <begin position="76"/>
        <end position="95"/>
    </location>
</feature>
<feature type="transmembrane region" description="Helical" evidence="2">
    <location>
        <begin position="726"/>
        <end position="744"/>
    </location>
</feature>
<feature type="transmembrane region" description="Helical" evidence="2">
    <location>
        <begin position="696"/>
        <end position="714"/>
    </location>
</feature>
<feature type="region of interest" description="Disordered" evidence="1">
    <location>
        <begin position="101"/>
        <end position="123"/>
    </location>
</feature>
<dbReference type="Proteomes" id="UP000216442">
    <property type="component" value="Unassembled WGS sequence"/>
</dbReference>
<feature type="transmembrane region" description="Helical" evidence="2">
    <location>
        <begin position="453"/>
        <end position="473"/>
    </location>
</feature>
<feature type="transmembrane region" description="Helical" evidence="2">
    <location>
        <begin position="277"/>
        <end position="294"/>
    </location>
</feature>
<keyword evidence="2" id="KW-0472">Membrane</keyword>
<feature type="transmembrane region" description="Helical" evidence="2">
    <location>
        <begin position="410"/>
        <end position="433"/>
    </location>
</feature>
<comment type="caution">
    <text evidence="3">The sequence shown here is derived from an EMBL/GenBank/DDBJ whole genome shotgun (WGS) entry which is preliminary data.</text>
</comment>
<feature type="transmembrane region" description="Helical" evidence="2">
    <location>
        <begin position="357"/>
        <end position="376"/>
    </location>
</feature>
<dbReference type="InterPro" id="IPR014600">
    <property type="entry name" value="UCP035905_mem"/>
</dbReference>
<organism evidence="3 4">
    <name type="scientific">Mesorhizobium temperatum</name>
    <dbReference type="NCBI Taxonomy" id="241416"/>
    <lineage>
        <taxon>Bacteria</taxon>
        <taxon>Pseudomonadati</taxon>
        <taxon>Pseudomonadota</taxon>
        <taxon>Alphaproteobacteria</taxon>
        <taxon>Hyphomicrobiales</taxon>
        <taxon>Phyllobacteriaceae</taxon>
        <taxon>Mesorhizobium</taxon>
    </lineage>
</organism>
<feature type="transmembrane region" description="Helical" evidence="2">
    <location>
        <begin position="856"/>
        <end position="874"/>
    </location>
</feature>
<feature type="transmembrane region" description="Helical" evidence="2">
    <location>
        <begin position="756"/>
        <end position="780"/>
    </location>
</feature>
<dbReference type="PANTHER" id="PTHR38434:SF1">
    <property type="entry name" value="BLL2549 PROTEIN"/>
    <property type="match status" value="1"/>
</dbReference>
<feature type="transmembrane region" description="Helical" evidence="2">
    <location>
        <begin position="301"/>
        <end position="319"/>
    </location>
</feature>
<feature type="transmembrane region" description="Helical" evidence="2">
    <location>
        <begin position="828"/>
        <end position="849"/>
    </location>
</feature>
<dbReference type="InterPro" id="IPR019286">
    <property type="entry name" value="DUF2339_TM"/>
</dbReference>
<proteinExistence type="predicted"/>
<evidence type="ECO:0000313" key="4">
    <source>
        <dbReference type="Proteomes" id="UP000216442"/>
    </source>
</evidence>
<sequence length="917" mass="94845">MFESLIGLVAIIVLFVIISRQQSRIGLIERELGALRSLVLSGVHVGPPQAKPVEPAANDSMPADAAVAAVTDIAPPSAGEAEEKPSTEAEAAEVASGPWAAGEAAPAGSAPSQPAAATAKATQKPDIETALGTRWAVWVGGIALALGGLFLIRYTIEAGIFGPGVRLSMAAMLGLVLVAVGEFIRRTGFRVPVQGVAGAYIPAILTAAGAFILFGTVYAAHGVYGFIGPALAFTLLGAIGVATIAAALVHGQALAGIGLLGAVVTPMLVASQAPNPWALFGYLAIVLAATGVIARLRDWKLLMAAAFVGTGLWTILYMTDAPGTNLPVILFINAVTLAVLAFVWLGRRGGEAEPARGFDWPSIAPGFFVGLSAMALSVDPAYAAGDALPGAALIAALVAVAFYRPLALALLHAAGLATVLVYLGIIPPTSVASDFSGGVLDVEGLPAAVADTLMLRIGIFLGLMFIGAGFWAARKFAASAQIRAASWAAWGAVAPLVILLALWFTFGNLDRDLVYAAVAALLVVVFAAGGEWIARGEEPPLQGGAAVSFAFGGAAVAALLMIYMAFGSGWTTILLGAAAIVPALATRWRAYPMLGWISVGAVIAVLGRVAFDPTIVGAEFLSTTPVFNWLLPGYGVPALAFGFAAWQLARTTNGRPRLAMEAGAALFALLTVAILVRHAMHGGVIDTGAITLAEQAIYTLIAIGAGAILVAIDMRSPSSVLRYGSLAAGVVSVAFIVIQHFVALNPLFTDESTGRILVFNLLFLAYLLPAAAAGGLGLYTRDVRPKWYAAMLALVAALLAFAYATLSVRRLFKGEFIGLWSGLGQLETYTYSALWLIIGVALLTAGVWLKSQVLRIASAALISVAVLKVFLFDMSELEGVLRALSFIGLGAVLIGIGLFYQRLLTRAAREKLRTSNS</sequence>
<feature type="transmembrane region" description="Helical" evidence="2">
    <location>
        <begin position="196"/>
        <end position="220"/>
    </location>
</feature>
<feature type="transmembrane region" description="Helical" evidence="2">
    <location>
        <begin position="485"/>
        <end position="507"/>
    </location>
</feature>
<feature type="transmembrane region" description="Helical" evidence="2">
    <location>
        <begin position="167"/>
        <end position="184"/>
    </location>
</feature>
<keyword evidence="2" id="KW-0812">Transmembrane</keyword>
<protein>
    <submittedName>
        <fullName evidence="3">Membrane-like protein</fullName>
    </submittedName>
</protein>
<feature type="transmembrane region" description="Helical" evidence="2">
    <location>
        <begin position="880"/>
        <end position="900"/>
    </location>
</feature>
<gene>
    <name evidence="3" type="ORF">CIT26_34090</name>
</gene>
<evidence type="ECO:0000256" key="1">
    <source>
        <dbReference type="SAM" id="MobiDB-lite"/>
    </source>
</evidence>
<dbReference type="Pfam" id="PF10101">
    <property type="entry name" value="DUF2339"/>
    <property type="match status" value="1"/>
</dbReference>
<keyword evidence="4" id="KW-1185">Reference proteome</keyword>
<dbReference type="RefSeq" id="WP_095496682.1">
    <property type="nucleotide sequence ID" value="NZ_NPKJ01000076.1"/>
</dbReference>
<feature type="transmembrane region" description="Helical" evidence="2">
    <location>
        <begin position="545"/>
        <end position="563"/>
    </location>
</feature>
<feature type="transmembrane region" description="Helical" evidence="2">
    <location>
        <begin position="6"/>
        <end position="23"/>
    </location>
</feature>
<feature type="transmembrane region" description="Helical" evidence="2">
    <location>
        <begin position="658"/>
        <end position="676"/>
    </location>
</feature>
<keyword evidence="2" id="KW-1133">Transmembrane helix</keyword>
<name>A0A271L957_9HYPH</name>
<dbReference type="EMBL" id="NPKJ01000076">
    <property type="protein sequence ID" value="PAQ04651.1"/>
    <property type="molecule type" value="Genomic_DNA"/>
</dbReference>
<feature type="transmembrane region" description="Helical" evidence="2">
    <location>
        <begin position="513"/>
        <end position="533"/>
    </location>
</feature>
<feature type="compositionally biased region" description="Low complexity" evidence="1">
    <location>
        <begin position="101"/>
        <end position="121"/>
    </location>
</feature>
<evidence type="ECO:0000256" key="2">
    <source>
        <dbReference type="SAM" id="Phobius"/>
    </source>
</evidence>
<feature type="transmembrane region" description="Helical" evidence="2">
    <location>
        <begin position="593"/>
        <end position="611"/>
    </location>
</feature>
<feature type="transmembrane region" description="Helical" evidence="2">
    <location>
        <begin position="253"/>
        <end position="271"/>
    </location>
</feature>
<dbReference type="OrthoDB" id="5422830at2"/>
<feature type="transmembrane region" description="Helical" evidence="2">
    <location>
        <begin position="325"/>
        <end position="345"/>
    </location>
</feature>
<feature type="transmembrane region" description="Helical" evidence="2">
    <location>
        <begin position="226"/>
        <end position="246"/>
    </location>
</feature>
<dbReference type="PANTHER" id="PTHR38434">
    <property type="entry name" value="BLL2549 PROTEIN"/>
    <property type="match status" value="1"/>
</dbReference>
<accession>A0A271L957</accession>
<dbReference type="PIRSF" id="PIRSF035905">
    <property type="entry name" value="UCP035905_mp"/>
    <property type="match status" value="1"/>
</dbReference>
<feature type="transmembrane region" description="Helical" evidence="2">
    <location>
        <begin position="135"/>
        <end position="155"/>
    </location>
</feature>
<evidence type="ECO:0000313" key="3">
    <source>
        <dbReference type="EMBL" id="PAQ04651.1"/>
    </source>
</evidence>
<feature type="transmembrane region" description="Helical" evidence="2">
    <location>
        <begin position="787"/>
        <end position="808"/>
    </location>
</feature>
<reference evidence="3 4" key="1">
    <citation type="submission" date="2017-08" db="EMBL/GenBank/DDBJ databases">
        <title>Mesorhizobium wenxinae sp. nov., a novel rhizobial species isolated from root nodules of chickpea (Cicer arietinum L.).</title>
        <authorList>
            <person name="Zhang J."/>
        </authorList>
    </citation>
    <scope>NUCLEOTIDE SEQUENCE [LARGE SCALE GENOMIC DNA]</scope>
    <source>
        <strain evidence="3 4">SDW018</strain>
    </source>
</reference>
<feature type="transmembrane region" description="Helical" evidence="2">
    <location>
        <begin position="626"/>
        <end position="646"/>
    </location>
</feature>
<feature type="transmembrane region" description="Helical" evidence="2">
    <location>
        <begin position="382"/>
        <end position="403"/>
    </location>
</feature>
<feature type="transmembrane region" description="Helical" evidence="2">
    <location>
        <begin position="569"/>
        <end position="586"/>
    </location>
</feature>
<dbReference type="AlphaFoldDB" id="A0A271L957"/>